<dbReference type="Proteomes" id="UP000776629">
    <property type="component" value="Unassembled WGS sequence"/>
</dbReference>
<dbReference type="SUPFAM" id="SSF51735">
    <property type="entry name" value="NAD(P)-binding Rossmann-fold domains"/>
    <property type="match status" value="1"/>
</dbReference>
<evidence type="ECO:0000256" key="4">
    <source>
        <dbReference type="ARBA" id="ARBA00023002"/>
    </source>
</evidence>
<evidence type="ECO:0000313" key="11">
    <source>
        <dbReference type="Proteomes" id="UP000776629"/>
    </source>
</evidence>
<comment type="function">
    <text evidence="7">Catalyzes the conversion of lactate to pyruvate.</text>
</comment>
<dbReference type="PANTHER" id="PTHR43128:SF16">
    <property type="entry name" value="L-LACTATE DEHYDROGENASE"/>
    <property type="match status" value="1"/>
</dbReference>
<dbReference type="InterPro" id="IPR011304">
    <property type="entry name" value="L-lactate_DH"/>
</dbReference>
<feature type="binding site" evidence="7">
    <location>
        <position position="228"/>
    </location>
    <ligand>
        <name>substrate</name>
    </ligand>
</feature>
<feature type="binding site" evidence="7">
    <location>
        <position position="91"/>
    </location>
    <ligand>
        <name>substrate</name>
    </ligand>
</feature>
<accession>A0ABS2ELR3</accession>
<dbReference type="InterPro" id="IPR018177">
    <property type="entry name" value="L-lactate_DH_AS"/>
</dbReference>
<dbReference type="PIRSF" id="PIRSF000102">
    <property type="entry name" value="Lac_mal_DH"/>
    <property type="match status" value="1"/>
</dbReference>
<dbReference type="SUPFAM" id="SSF56327">
    <property type="entry name" value="LDH C-terminal domain-like"/>
    <property type="match status" value="1"/>
</dbReference>
<dbReference type="HAMAP" id="MF_00488">
    <property type="entry name" value="Lactate_dehydrog"/>
    <property type="match status" value="1"/>
</dbReference>
<dbReference type="NCBIfam" id="NF000824">
    <property type="entry name" value="PRK00066.1"/>
    <property type="match status" value="1"/>
</dbReference>
<dbReference type="Pfam" id="PF00056">
    <property type="entry name" value="Ldh_1_N"/>
    <property type="match status" value="1"/>
</dbReference>
<feature type="binding site" evidence="7">
    <location>
        <begin position="123"/>
        <end position="126"/>
    </location>
    <ligand>
        <name>substrate</name>
    </ligand>
</feature>
<dbReference type="GO" id="GO:0004459">
    <property type="term" value="F:L-lactate dehydrogenase (NAD+) activity"/>
    <property type="evidence" value="ECO:0007669"/>
    <property type="project" value="UniProtKB-EC"/>
</dbReference>
<comment type="caution">
    <text evidence="10">The sequence shown here is derived from an EMBL/GenBank/DDBJ whole genome shotgun (WGS) entry which is preliminary data.</text>
</comment>
<dbReference type="Pfam" id="PF02866">
    <property type="entry name" value="Ldh_1_C"/>
    <property type="match status" value="1"/>
</dbReference>
<evidence type="ECO:0000256" key="1">
    <source>
        <dbReference type="ARBA" id="ARBA00004843"/>
    </source>
</evidence>
<name>A0ABS2ELR3_9LACO</name>
<evidence type="ECO:0000256" key="2">
    <source>
        <dbReference type="ARBA" id="ARBA00006054"/>
    </source>
</evidence>
<evidence type="ECO:0000256" key="5">
    <source>
        <dbReference type="ARBA" id="ARBA00023027"/>
    </source>
</evidence>
<dbReference type="PRINTS" id="PR00086">
    <property type="entry name" value="LLDHDRGNASE"/>
</dbReference>
<keyword evidence="4 7" id="KW-0560">Oxidoreductase</keyword>
<dbReference type="Gene3D" id="3.90.110.10">
    <property type="entry name" value="Lactate dehydrogenase/glycoside hydrolase, family 4, C-terminal"/>
    <property type="match status" value="1"/>
</dbReference>
<dbReference type="EMBL" id="JACJJQ010000004">
    <property type="protein sequence ID" value="MBM6753419.1"/>
    <property type="molecule type" value="Genomic_DNA"/>
</dbReference>
<dbReference type="PANTHER" id="PTHR43128">
    <property type="entry name" value="L-2-HYDROXYCARBOXYLATE DEHYDROGENASE (NAD(P)(+))"/>
    <property type="match status" value="1"/>
</dbReference>
<dbReference type="PROSITE" id="PS00064">
    <property type="entry name" value="L_LDH"/>
    <property type="match status" value="1"/>
</dbReference>
<dbReference type="InterPro" id="IPR022383">
    <property type="entry name" value="Lactate/malate_DH_C"/>
</dbReference>
<dbReference type="InterPro" id="IPR015955">
    <property type="entry name" value="Lactate_DH/Glyco_Ohase_4_C"/>
</dbReference>
<keyword evidence="5 7" id="KW-0520">NAD</keyword>
<evidence type="ECO:0000259" key="8">
    <source>
        <dbReference type="Pfam" id="PF00056"/>
    </source>
</evidence>
<feature type="binding site" evidence="7">
    <location>
        <begin position="82"/>
        <end position="83"/>
    </location>
    <ligand>
        <name>NAD(+)</name>
        <dbReference type="ChEBI" id="CHEBI:57540"/>
    </ligand>
</feature>
<sequence>MIRQNNKVVLVGDGAVGSAFAFSLLQRTTTLDELVIVDRKPELAIGDSLDLEDVTCFDYPTNVHTGTYFDARDATIVVITAGVPRKEGETRLDLINKNEKILRSILEPIMASGFDGIFVISANPVDILTTLTQKITGFPKKRVIGTGTSLDTARLRVLLAQKNHVPVSEVNAYVMGEHGDTSFVNFEEAKLGSKQLTRVMPMDEEDKKNILMAVRKKGGEIIKHKGATYYGVARCLSQICEAILTNRDLSLPVSAPVTGFYGIENNLYIGTPAIINRSGIQHVIETKLSESELAQFQASATKMQKVLDSLESSEN</sequence>
<reference evidence="10 11" key="1">
    <citation type="journal article" date="2021" name="Sci. Rep.">
        <title>The distribution of antibiotic resistance genes in chicken gut microbiota commensals.</title>
        <authorList>
            <person name="Juricova H."/>
            <person name="Matiasovicova J."/>
            <person name="Kubasova T."/>
            <person name="Cejkova D."/>
            <person name="Rychlik I."/>
        </authorList>
    </citation>
    <scope>NUCLEOTIDE SEQUENCE [LARGE SCALE GENOMIC DNA]</scope>
    <source>
        <strain evidence="10 11">An810</strain>
    </source>
</reference>
<dbReference type="NCBIfam" id="TIGR01771">
    <property type="entry name" value="L-LDH-NAD"/>
    <property type="match status" value="1"/>
</dbReference>
<evidence type="ECO:0000256" key="6">
    <source>
        <dbReference type="ARBA" id="ARBA00049258"/>
    </source>
</evidence>
<keyword evidence="7" id="KW-0963">Cytoplasm</keyword>
<protein>
    <recommendedName>
        <fullName evidence="3 7">L-lactate dehydrogenase</fullName>
        <shortName evidence="7">L-LDH</shortName>
        <ecNumber evidence="3 7">1.1.1.27</ecNumber>
    </recommendedName>
</protein>
<feature type="binding site" evidence="7">
    <location>
        <position position="104"/>
    </location>
    <ligand>
        <name>NAD(+)</name>
        <dbReference type="ChEBI" id="CHEBI:57540"/>
    </ligand>
</feature>
<keyword evidence="11" id="KW-1185">Reference proteome</keyword>
<evidence type="ECO:0000256" key="3">
    <source>
        <dbReference type="ARBA" id="ARBA00012967"/>
    </source>
</evidence>
<dbReference type="RefSeq" id="WP_180870639.1">
    <property type="nucleotide sequence ID" value="NZ_JACJJQ010000004.1"/>
</dbReference>
<comment type="pathway">
    <text evidence="1 7">Fermentation; pyruvate fermentation to lactate; (S)-lactate from pyruvate: step 1/1.</text>
</comment>
<evidence type="ECO:0000313" key="10">
    <source>
        <dbReference type="EMBL" id="MBM6753419.1"/>
    </source>
</evidence>
<proteinExistence type="inferred from homology"/>
<comment type="subunit">
    <text evidence="7">Homotetramer.</text>
</comment>
<dbReference type="CDD" id="cd05291">
    <property type="entry name" value="HicDH_like"/>
    <property type="match status" value="1"/>
</dbReference>
<dbReference type="InterPro" id="IPR001236">
    <property type="entry name" value="Lactate/malate_DH_N"/>
</dbReference>
<dbReference type="Gene3D" id="3.40.50.720">
    <property type="entry name" value="NAD(P)-binding Rossmann-like Domain"/>
    <property type="match status" value="1"/>
</dbReference>
<evidence type="ECO:0000256" key="7">
    <source>
        <dbReference type="HAMAP-Rule" id="MF_00488"/>
    </source>
</evidence>
<feature type="binding site" evidence="7">
    <location>
        <begin position="151"/>
        <end position="154"/>
    </location>
    <ligand>
        <name>substrate</name>
    </ligand>
</feature>
<feature type="binding site" evidence="7">
    <location>
        <position position="16"/>
    </location>
    <ligand>
        <name>NAD(+)</name>
        <dbReference type="ChEBI" id="CHEBI:57540"/>
    </ligand>
</feature>
<dbReference type="InterPro" id="IPR001557">
    <property type="entry name" value="L-lactate/malate_DH"/>
</dbReference>
<feature type="domain" description="Lactate/malate dehydrogenase N-terminal" evidence="8">
    <location>
        <begin position="7"/>
        <end position="145"/>
    </location>
</feature>
<comment type="catalytic activity">
    <reaction evidence="6 7">
        <text>(S)-lactate + NAD(+) = pyruvate + NADH + H(+)</text>
        <dbReference type="Rhea" id="RHEA:23444"/>
        <dbReference type="ChEBI" id="CHEBI:15361"/>
        <dbReference type="ChEBI" id="CHEBI:15378"/>
        <dbReference type="ChEBI" id="CHEBI:16651"/>
        <dbReference type="ChEBI" id="CHEBI:57540"/>
        <dbReference type="ChEBI" id="CHEBI:57945"/>
        <dbReference type="EC" id="1.1.1.27"/>
    </reaction>
</comment>
<feature type="binding site" evidence="7">
    <location>
        <position position="146"/>
    </location>
    <ligand>
        <name>NAD(+)</name>
        <dbReference type="ChEBI" id="CHEBI:57540"/>
    </ligand>
</feature>
<comment type="similarity">
    <text evidence="2 7">Belongs to the LDH/MDH superfamily. LDH family.</text>
</comment>
<comment type="caution">
    <text evidence="7">Lacks conserved residue(s) required for the propagation of feature annotation.</text>
</comment>
<dbReference type="EC" id="1.1.1.27" evidence="3 7"/>
<organism evidence="10 11">
    <name type="scientific">Limosilactobacillus alvi</name>
    <dbReference type="NCBI Taxonomy" id="990412"/>
    <lineage>
        <taxon>Bacteria</taxon>
        <taxon>Bacillati</taxon>
        <taxon>Bacillota</taxon>
        <taxon>Bacilli</taxon>
        <taxon>Lactobacillales</taxon>
        <taxon>Lactobacillaceae</taxon>
        <taxon>Limosilactobacillus</taxon>
    </lineage>
</organism>
<feature type="binding site" evidence="7">
    <location>
        <position position="38"/>
    </location>
    <ligand>
        <name>NAD(+)</name>
        <dbReference type="ChEBI" id="CHEBI:57540"/>
    </ligand>
</feature>
<evidence type="ECO:0000259" key="9">
    <source>
        <dbReference type="Pfam" id="PF02866"/>
    </source>
</evidence>
<comment type="subcellular location">
    <subcellularLocation>
        <location evidence="7">Cytoplasm</location>
    </subcellularLocation>
</comment>
<feature type="domain" description="Lactate/malate dehydrogenase C-terminal" evidence="9">
    <location>
        <begin position="148"/>
        <end position="310"/>
    </location>
</feature>
<gene>
    <name evidence="7" type="primary">ldh</name>
    <name evidence="10" type="ORF">H5993_01380</name>
</gene>
<feature type="active site" description="Proton acceptor" evidence="7">
    <location>
        <position position="178"/>
    </location>
</feature>
<dbReference type="InterPro" id="IPR036291">
    <property type="entry name" value="NAD(P)-bd_dom_sf"/>
</dbReference>
<feature type="binding site" evidence="7">
    <location>
        <position position="68"/>
    </location>
    <ligand>
        <name>NAD(+)</name>
        <dbReference type="ChEBI" id="CHEBI:57540"/>
    </ligand>
</feature>